<comment type="caution">
    <text evidence="2">The sequence shown here is derived from an EMBL/GenBank/DDBJ whole genome shotgun (WGS) entry which is preliminary data.</text>
</comment>
<dbReference type="AlphaFoldDB" id="A0A917DYV0"/>
<evidence type="ECO:0000313" key="3">
    <source>
        <dbReference type="Proteomes" id="UP000612456"/>
    </source>
</evidence>
<organism evidence="2 3">
    <name type="scientific">Paenibacillus nasutitermitis</name>
    <dbReference type="NCBI Taxonomy" id="1652958"/>
    <lineage>
        <taxon>Bacteria</taxon>
        <taxon>Bacillati</taxon>
        <taxon>Bacillota</taxon>
        <taxon>Bacilli</taxon>
        <taxon>Bacillales</taxon>
        <taxon>Paenibacillaceae</taxon>
        <taxon>Paenibacillus</taxon>
    </lineage>
</organism>
<dbReference type="EMBL" id="BMHP01000003">
    <property type="protein sequence ID" value="GGD83085.1"/>
    <property type="molecule type" value="Genomic_DNA"/>
</dbReference>
<gene>
    <name evidence="2" type="ORF">GCM10010911_46610</name>
</gene>
<reference evidence="2" key="1">
    <citation type="journal article" date="2014" name="Int. J. Syst. Evol. Microbiol.">
        <title>Complete genome sequence of Corynebacterium casei LMG S-19264T (=DSM 44701T), isolated from a smear-ripened cheese.</title>
        <authorList>
            <consortium name="US DOE Joint Genome Institute (JGI-PGF)"/>
            <person name="Walter F."/>
            <person name="Albersmeier A."/>
            <person name="Kalinowski J."/>
            <person name="Ruckert C."/>
        </authorList>
    </citation>
    <scope>NUCLEOTIDE SEQUENCE</scope>
    <source>
        <strain evidence="2">CGMCC 1.15178</strain>
    </source>
</reference>
<dbReference type="Gene3D" id="3.40.630.30">
    <property type="match status" value="1"/>
</dbReference>
<dbReference type="RefSeq" id="WP_188995400.1">
    <property type="nucleotide sequence ID" value="NZ_BMHP01000003.1"/>
</dbReference>
<protein>
    <recommendedName>
        <fullName evidence="1">N-acetyltransferase domain-containing protein</fullName>
    </recommendedName>
</protein>
<dbReference type="CDD" id="cd04301">
    <property type="entry name" value="NAT_SF"/>
    <property type="match status" value="1"/>
</dbReference>
<name>A0A917DYV0_9BACL</name>
<feature type="domain" description="N-acetyltransferase" evidence="1">
    <location>
        <begin position="1"/>
        <end position="159"/>
    </location>
</feature>
<dbReference type="SUPFAM" id="SSF55729">
    <property type="entry name" value="Acyl-CoA N-acyltransferases (Nat)"/>
    <property type="match status" value="1"/>
</dbReference>
<evidence type="ECO:0000259" key="1">
    <source>
        <dbReference type="PROSITE" id="PS51186"/>
    </source>
</evidence>
<dbReference type="Pfam" id="PF00583">
    <property type="entry name" value="Acetyltransf_1"/>
    <property type="match status" value="1"/>
</dbReference>
<accession>A0A917DYV0</accession>
<sequence>MIIRTLEPDDPAIVQNFLAEHPLAFLDFIRRKYPERWNQFLATRDFRRSGYYVMLDENGDIIGHAGYLFNEEVHKYEIVGVAARVNQQRRGVGKTLLHTICSTLADLGAAKVILYTLDHPPHTASALAFYRGIGFECTLHEQDYFRRDYHRVTFEKKLTKG</sequence>
<evidence type="ECO:0000313" key="2">
    <source>
        <dbReference type="EMBL" id="GGD83085.1"/>
    </source>
</evidence>
<dbReference type="GO" id="GO:0016747">
    <property type="term" value="F:acyltransferase activity, transferring groups other than amino-acyl groups"/>
    <property type="evidence" value="ECO:0007669"/>
    <property type="project" value="InterPro"/>
</dbReference>
<reference evidence="2" key="2">
    <citation type="submission" date="2020-09" db="EMBL/GenBank/DDBJ databases">
        <authorList>
            <person name="Sun Q."/>
            <person name="Zhou Y."/>
        </authorList>
    </citation>
    <scope>NUCLEOTIDE SEQUENCE</scope>
    <source>
        <strain evidence="2">CGMCC 1.15178</strain>
    </source>
</reference>
<keyword evidence="3" id="KW-1185">Reference proteome</keyword>
<dbReference type="InterPro" id="IPR016181">
    <property type="entry name" value="Acyl_CoA_acyltransferase"/>
</dbReference>
<dbReference type="Proteomes" id="UP000612456">
    <property type="component" value="Unassembled WGS sequence"/>
</dbReference>
<dbReference type="InterPro" id="IPR000182">
    <property type="entry name" value="GNAT_dom"/>
</dbReference>
<proteinExistence type="predicted"/>
<dbReference type="PROSITE" id="PS51186">
    <property type="entry name" value="GNAT"/>
    <property type="match status" value="1"/>
</dbReference>